<dbReference type="GO" id="GO:0004497">
    <property type="term" value="F:monooxygenase activity"/>
    <property type="evidence" value="ECO:0007669"/>
    <property type="project" value="UniProtKB-KW"/>
</dbReference>
<dbReference type="GO" id="GO:0016705">
    <property type="term" value="F:oxidoreductase activity, acting on paired donors, with incorporation or reduction of molecular oxygen"/>
    <property type="evidence" value="ECO:0007669"/>
    <property type="project" value="InterPro"/>
</dbReference>
<reference evidence="5" key="1">
    <citation type="submission" date="2019-04" db="EMBL/GenBank/DDBJ databases">
        <title>Sequencing of skin fungus with MAO and IRED activity.</title>
        <authorList>
            <person name="Marsaioli A.J."/>
            <person name="Bonatto J.M.C."/>
            <person name="Reis Junior O."/>
        </authorList>
    </citation>
    <scope>NUCLEOTIDE SEQUENCE</scope>
    <source>
        <strain evidence="5">28M1</strain>
    </source>
</reference>
<dbReference type="InterPro" id="IPR017972">
    <property type="entry name" value="Cyt_P450_CS"/>
</dbReference>
<comment type="caution">
    <text evidence="5">The sequence shown here is derived from an EMBL/GenBank/DDBJ whole genome shotgun (WGS) entry which is preliminary data.</text>
</comment>
<keyword evidence="4" id="KW-0503">Monooxygenase</keyword>
<dbReference type="GO" id="GO:0020037">
    <property type="term" value="F:heme binding"/>
    <property type="evidence" value="ECO:0007669"/>
    <property type="project" value="InterPro"/>
</dbReference>
<dbReference type="PRINTS" id="PR00463">
    <property type="entry name" value="EP450I"/>
</dbReference>
<dbReference type="Proteomes" id="UP000758155">
    <property type="component" value="Unassembled WGS sequence"/>
</dbReference>
<dbReference type="CDD" id="cd00302">
    <property type="entry name" value="cytochrome_P450"/>
    <property type="match status" value="1"/>
</dbReference>
<evidence type="ECO:0000313" key="5">
    <source>
        <dbReference type="EMBL" id="KAF3033187.1"/>
    </source>
</evidence>
<gene>
    <name evidence="5" type="ORF">E8E12_002639</name>
</gene>
<sequence length="456" mass="50741">MSTKGMDLLSPEAVLQFALLQIPAARFVPLLFLALLVLRFTRSGNILPGVPKLEGLPFLGVMLLSMRHGASEIAARLLNIATDGISYASVAGNVLVFVHDTSMVRQLLAMPEECLSRESNADSTGFSPTWLLRRIVGPSLPNYIGPHLSIYRAGFIREFNSTESLAKNFDTMKRLAQAHVNCLIDKQASNATVDIIPRMDIFAISLWRTLLYGSSDSETDGRVLNLAKAIGARVTDPWPSLWYSINVVLGFVEPGHPLGSDKSLPGNETFGYNLAWLLIELDKRPECLERLLVEIDSSDTGDFRTINSKMPYLDAVITEVNRLHPPIASTFRTVNREVSITSRKSQYTLQPGMLVFLALGAANRSTNDWGSEADRFMPEKWLEKKGGGYSHLGFGYGSRSCVGYKSALLGTKMFLLELLQTYEIVLRDHDYKVSPGEILGVEKPLFVELYRRRHKQ</sequence>
<comment type="similarity">
    <text evidence="4">Belongs to the cytochrome P450 family.</text>
</comment>
<dbReference type="Gene3D" id="1.10.630.10">
    <property type="entry name" value="Cytochrome P450"/>
    <property type="match status" value="1"/>
</dbReference>
<dbReference type="InterPro" id="IPR002401">
    <property type="entry name" value="Cyt_P450_E_grp-I"/>
</dbReference>
<comment type="cofactor">
    <cofactor evidence="3">
        <name>heme</name>
        <dbReference type="ChEBI" id="CHEBI:30413"/>
    </cofactor>
</comment>
<evidence type="ECO:0008006" key="7">
    <source>
        <dbReference type="Google" id="ProtNLM"/>
    </source>
</evidence>
<keyword evidence="4" id="KW-0560">Oxidoreductase</keyword>
<keyword evidence="3 4" id="KW-0349">Heme</keyword>
<evidence type="ECO:0000256" key="2">
    <source>
        <dbReference type="ARBA" id="ARBA00023004"/>
    </source>
</evidence>
<dbReference type="EMBL" id="SWKV01000085">
    <property type="protein sequence ID" value="KAF3033187.1"/>
    <property type="molecule type" value="Genomic_DNA"/>
</dbReference>
<organism evidence="5 6">
    <name type="scientific">Didymella heteroderae</name>
    <dbReference type="NCBI Taxonomy" id="1769908"/>
    <lineage>
        <taxon>Eukaryota</taxon>
        <taxon>Fungi</taxon>
        <taxon>Dikarya</taxon>
        <taxon>Ascomycota</taxon>
        <taxon>Pezizomycotina</taxon>
        <taxon>Dothideomycetes</taxon>
        <taxon>Pleosporomycetidae</taxon>
        <taxon>Pleosporales</taxon>
        <taxon>Pleosporineae</taxon>
        <taxon>Didymellaceae</taxon>
        <taxon>Didymella</taxon>
    </lineage>
</organism>
<keyword evidence="6" id="KW-1185">Reference proteome</keyword>
<evidence type="ECO:0000256" key="4">
    <source>
        <dbReference type="RuleBase" id="RU000461"/>
    </source>
</evidence>
<evidence type="ECO:0000256" key="3">
    <source>
        <dbReference type="PIRSR" id="PIRSR602401-1"/>
    </source>
</evidence>
<dbReference type="PROSITE" id="PS00086">
    <property type="entry name" value="CYTOCHROME_P450"/>
    <property type="match status" value="1"/>
</dbReference>
<accession>A0A9P4WIF1</accession>
<dbReference type="PANTHER" id="PTHR24301">
    <property type="entry name" value="THROMBOXANE-A SYNTHASE"/>
    <property type="match status" value="1"/>
</dbReference>
<dbReference type="Pfam" id="PF00067">
    <property type="entry name" value="p450"/>
    <property type="match status" value="1"/>
</dbReference>
<dbReference type="GO" id="GO:0005506">
    <property type="term" value="F:iron ion binding"/>
    <property type="evidence" value="ECO:0007669"/>
    <property type="project" value="InterPro"/>
</dbReference>
<dbReference type="PANTHER" id="PTHR24301:SF2">
    <property type="entry name" value="THROMBOXANE-A SYNTHASE"/>
    <property type="match status" value="1"/>
</dbReference>
<evidence type="ECO:0000313" key="6">
    <source>
        <dbReference type="Proteomes" id="UP000758155"/>
    </source>
</evidence>
<keyword evidence="2 3" id="KW-0408">Iron</keyword>
<keyword evidence="1 3" id="KW-0479">Metal-binding</keyword>
<dbReference type="InterPro" id="IPR001128">
    <property type="entry name" value="Cyt_P450"/>
</dbReference>
<name>A0A9P4WIF1_9PLEO</name>
<dbReference type="SUPFAM" id="SSF48264">
    <property type="entry name" value="Cytochrome P450"/>
    <property type="match status" value="1"/>
</dbReference>
<dbReference type="InterPro" id="IPR036396">
    <property type="entry name" value="Cyt_P450_sf"/>
</dbReference>
<protein>
    <recommendedName>
        <fullName evidence="7">Cytochrome P450</fullName>
    </recommendedName>
</protein>
<dbReference type="OrthoDB" id="10029320at2759"/>
<feature type="binding site" description="axial binding residue" evidence="3">
    <location>
        <position position="401"/>
    </location>
    <ligand>
        <name>heme</name>
        <dbReference type="ChEBI" id="CHEBI:30413"/>
    </ligand>
    <ligandPart>
        <name>Fe</name>
        <dbReference type="ChEBI" id="CHEBI:18248"/>
    </ligandPart>
</feature>
<dbReference type="PRINTS" id="PR00385">
    <property type="entry name" value="P450"/>
</dbReference>
<proteinExistence type="inferred from homology"/>
<dbReference type="AlphaFoldDB" id="A0A9P4WIF1"/>
<evidence type="ECO:0000256" key="1">
    <source>
        <dbReference type="ARBA" id="ARBA00022723"/>
    </source>
</evidence>